<dbReference type="EMBL" id="FMXR01000009">
    <property type="protein sequence ID" value="SDB18678.1"/>
    <property type="molecule type" value="Genomic_DNA"/>
</dbReference>
<reference evidence="1 2" key="1">
    <citation type="submission" date="2016-10" db="EMBL/GenBank/DDBJ databases">
        <authorList>
            <person name="de Groot N.N."/>
        </authorList>
    </citation>
    <scope>NUCLEOTIDE SEQUENCE [LARGE SCALE GENOMIC DNA]</scope>
    <source>
        <strain evidence="1 2">DSM 3217</strain>
    </source>
</reference>
<dbReference type="InterPro" id="IPR005358">
    <property type="entry name" value="Puta_zinc/iron-chelating_dom"/>
</dbReference>
<dbReference type="RefSeq" id="WP_090173650.1">
    <property type="nucleotide sequence ID" value="NZ_FMXR01000009.1"/>
</dbReference>
<evidence type="ECO:0000313" key="1">
    <source>
        <dbReference type="EMBL" id="SDB18678.1"/>
    </source>
</evidence>
<proteinExistence type="predicted"/>
<gene>
    <name evidence="1" type="ORF">SAMN02910417_01416</name>
</gene>
<keyword evidence="2" id="KW-1185">Reference proteome</keyword>
<name>A0A1G6BDJ4_EUBOX</name>
<organism evidence="1 2">
    <name type="scientific">Eubacterium oxidoreducens</name>
    <dbReference type="NCBI Taxonomy" id="1732"/>
    <lineage>
        <taxon>Bacteria</taxon>
        <taxon>Bacillati</taxon>
        <taxon>Bacillota</taxon>
        <taxon>Clostridia</taxon>
        <taxon>Eubacteriales</taxon>
        <taxon>Eubacteriaceae</taxon>
        <taxon>Eubacterium</taxon>
    </lineage>
</organism>
<evidence type="ECO:0008006" key="3">
    <source>
        <dbReference type="Google" id="ProtNLM"/>
    </source>
</evidence>
<protein>
    <recommendedName>
        <fullName evidence="3">Zinc-or iron-chelating domain-containing protein</fullName>
    </recommendedName>
</protein>
<dbReference type="Pfam" id="PF03692">
    <property type="entry name" value="CxxCxxCC"/>
    <property type="match status" value="1"/>
</dbReference>
<dbReference type="OrthoDB" id="9810361at2"/>
<evidence type="ECO:0000313" key="2">
    <source>
        <dbReference type="Proteomes" id="UP000199228"/>
    </source>
</evidence>
<dbReference type="STRING" id="1732.SAMN02910417_01416"/>
<sequence>MIFPCDKCGICCNHINEIPELSVFDSGNGRCIHLTENNLCDIYETRPDICNVEAMYRKKYCFEMSEDEYIRANIAGCNELKRKYTA</sequence>
<dbReference type="AlphaFoldDB" id="A0A1G6BDJ4"/>
<dbReference type="Proteomes" id="UP000199228">
    <property type="component" value="Unassembled WGS sequence"/>
</dbReference>
<accession>A0A1G6BDJ4</accession>